<gene>
    <name evidence="2" type="ORF">DM02DRAFT_610680</name>
</gene>
<organism evidence="2 3">
    <name type="scientific">Periconia macrospinosa</name>
    <dbReference type="NCBI Taxonomy" id="97972"/>
    <lineage>
        <taxon>Eukaryota</taxon>
        <taxon>Fungi</taxon>
        <taxon>Dikarya</taxon>
        <taxon>Ascomycota</taxon>
        <taxon>Pezizomycotina</taxon>
        <taxon>Dothideomycetes</taxon>
        <taxon>Pleosporomycetidae</taxon>
        <taxon>Pleosporales</taxon>
        <taxon>Massarineae</taxon>
        <taxon>Periconiaceae</taxon>
        <taxon>Periconia</taxon>
    </lineage>
</organism>
<protein>
    <submittedName>
        <fullName evidence="2">Uncharacterized protein</fullName>
    </submittedName>
</protein>
<proteinExistence type="predicted"/>
<evidence type="ECO:0000313" key="2">
    <source>
        <dbReference type="EMBL" id="PVI05363.1"/>
    </source>
</evidence>
<sequence>MPTAPHSLAFSLLHSARVASSHDLVSSGTPTSSAAGTSSATTATTTSPSTSSSSTPTSSPTSGGR</sequence>
<name>A0A2V1E472_9PLEO</name>
<keyword evidence="3" id="KW-1185">Reference proteome</keyword>
<reference evidence="2 3" key="1">
    <citation type="journal article" date="2018" name="Sci. Rep.">
        <title>Comparative genomics provides insights into the lifestyle and reveals functional heterogeneity of dark septate endophytic fungi.</title>
        <authorList>
            <person name="Knapp D.G."/>
            <person name="Nemeth J.B."/>
            <person name="Barry K."/>
            <person name="Hainaut M."/>
            <person name="Henrissat B."/>
            <person name="Johnson J."/>
            <person name="Kuo A."/>
            <person name="Lim J.H.P."/>
            <person name="Lipzen A."/>
            <person name="Nolan M."/>
            <person name="Ohm R.A."/>
            <person name="Tamas L."/>
            <person name="Grigoriev I.V."/>
            <person name="Spatafora J.W."/>
            <person name="Nagy L.G."/>
            <person name="Kovacs G.M."/>
        </authorList>
    </citation>
    <scope>NUCLEOTIDE SEQUENCE [LARGE SCALE GENOMIC DNA]</scope>
    <source>
        <strain evidence="2 3">DSE2036</strain>
    </source>
</reference>
<feature type="compositionally biased region" description="Low complexity" evidence="1">
    <location>
        <begin position="26"/>
        <end position="65"/>
    </location>
</feature>
<dbReference type="Proteomes" id="UP000244855">
    <property type="component" value="Unassembled WGS sequence"/>
</dbReference>
<dbReference type="AlphaFoldDB" id="A0A2V1E472"/>
<evidence type="ECO:0000313" key="3">
    <source>
        <dbReference type="Proteomes" id="UP000244855"/>
    </source>
</evidence>
<feature type="region of interest" description="Disordered" evidence="1">
    <location>
        <begin position="19"/>
        <end position="65"/>
    </location>
</feature>
<evidence type="ECO:0000256" key="1">
    <source>
        <dbReference type="SAM" id="MobiDB-lite"/>
    </source>
</evidence>
<dbReference type="EMBL" id="KZ805314">
    <property type="protein sequence ID" value="PVI05363.1"/>
    <property type="molecule type" value="Genomic_DNA"/>
</dbReference>
<accession>A0A2V1E472</accession>